<gene>
    <name evidence="2" type="ORF">AVDCRST_MAG93-6665</name>
</gene>
<sequence length="126" mass="14056">PITSERLLEFIWKVAGRGCDTGEGWKRERDLVVVLDNSSVHTSKVVKEAKGALEAAGVQLVHLPSYSPELSRIEPDWNDIKQHHLPVRSFEKVADLKNAVDEALARKAYLLQHANAGTATLRRAYT</sequence>
<evidence type="ECO:0000259" key="1">
    <source>
        <dbReference type="Pfam" id="PF13358"/>
    </source>
</evidence>
<dbReference type="InterPro" id="IPR038717">
    <property type="entry name" value="Tc1-like_DDE_dom"/>
</dbReference>
<proteinExistence type="predicted"/>
<dbReference type="Pfam" id="PF13358">
    <property type="entry name" value="DDE_3"/>
    <property type="match status" value="1"/>
</dbReference>
<organism evidence="2">
    <name type="scientific">uncultured Chloroflexia bacterium</name>
    <dbReference type="NCBI Taxonomy" id="1672391"/>
    <lineage>
        <taxon>Bacteria</taxon>
        <taxon>Bacillati</taxon>
        <taxon>Chloroflexota</taxon>
        <taxon>Chloroflexia</taxon>
        <taxon>environmental samples</taxon>
    </lineage>
</organism>
<protein>
    <recommendedName>
        <fullName evidence="1">Tc1-like transposase DDE domain-containing protein</fullName>
    </recommendedName>
</protein>
<reference evidence="2" key="1">
    <citation type="submission" date="2020-02" db="EMBL/GenBank/DDBJ databases">
        <authorList>
            <person name="Meier V. D."/>
        </authorList>
    </citation>
    <scope>NUCLEOTIDE SEQUENCE</scope>
    <source>
        <strain evidence="2">AVDCRST_MAG93</strain>
    </source>
</reference>
<dbReference type="AlphaFoldDB" id="A0A6J4LTA2"/>
<dbReference type="InterPro" id="IPR036397">
    <property type="entry name" value="RNaseH_sf"/>
</dbReference>
<evidence type="ECO:0000313" key="2">
    <source>
        <dbReference type="EMBL" id="CAA9341330.1"/>
    </source>
</evidence>
<dbReference type="Gene3D" id="3.30.420.10">
    <property type="entry name" value="Ribonuclease H-like superfamily/Ribonuclease H"/>
    <property type="match status" value="1"/>
</dbReference>
<feature type="domain" description="Tc1-like transposase DDE" evidence="1">
    <location>
        <begin position="29"/>
        <end position="97"/>
    </location>
</feature>
<name>A0A6J4LTA2_9CHLR</name>
<feature type="non-terminal residue" evidence="2">
    <location>
        <position position="1"/>
    </location>
</feature>
<accession>A0A6J4LTA2</accession>
<dbReference type="EMBL" id="CADCTR010002244">
    <property type="protein sequence ID" value="CAA9341330.1"/>
    <property type="molecule type" value="Genomic_DNA"/>
</dbReference>
<dbReference type="GO" id="GO:0003676">
    <property type="term" value="F:nucleic acid binding"/>
    <property type="evidence" value="ECO:0007669"/>
    <property type="project" value="InterPro"/>
</dbReference>